<evidence type="ECO:0000313" key="1">
    <source>
        <dbReference type="EMBL" id="SIT94928.1"/>
    </source>
</evidence>
<dbReference type="EMBL" id="FTPP01000005">
    <property type="protein sequence ID" value="SIT94928.1"/>
    <property type="molecule type" value="Genomic_DNA"/>
</dbReference>
<protein>
    <submittedName>
        <fullName evidence="1">Uncharacterized protein</fullName>
    </submittedName>
</protein>
<gene>
    <name evidence="1" type="ORF">SAMN05444128_3815</name>
</gene>
<dbReference type="AlphaFoldDB" id="A0A1R3XSS5"/>
<dbReference type="STRING" id="1317125.SAMN05444128_3815"/>
<keyword evidence="2" id="KW-1185">Reference proteome</keyword>
<dbReference type="RefSeq" id="WP_076672208.1">
    <property type="nucleotide sequence ID" value="NZ_FTPP01000005.1"/>
</dbReference>
<dbReference type="OrthoDB" id="6293428at2"/>
<dbReference type="Proteomes" id="UP000187181">
    <property type="component" value="Unassembled WGS sequence"/>
</dbReference>
<proteinExistence type="predicted"/>
<reference evidence="2" key="1">
    <citation type="submission" date="2017-01" db="EMBL/GenBank/DDBJ databases">
        <authorList>
            <person name="Varghese N."/>
            <person name="Submissions S."/>
        </authorList>
    </citation>
    <scope>NUCLEOTIDE SEQUENCE [LARGE SCALE GENOMIC DNA]</scope>
    <source>
        <strain evidence="2">LP100</strain>
    </source>
</reference>
<organism evidence="1 2">
    <name type="scientific">Pontibacter indicus</name>
    <dbReference type="NCBI Taxonomy" id="1317125"/>
    <lineage>
        <taxon>Bacteria</taxon>
        <taxon>Pseudomonadati</taxon>
        <taxon>Bacteroidota</taxon>
        <taxon>Cytophagia</taxon>
        <taxon>Cytophagales</taxon>
        <taxon>Hymenobacteraceae</taxon>
        <taxon>Pontibacter</taxon>
    </lineage>
</organism>
<sequence length="139" mass="15877">MKLILLSLFSVFFISFSSFQGVFPERVSLIKLLANPDKYHGKRVLVAGFLHLEHEDNSLYFSKEHANYLSTENAVWVKLGKNMRVEDAEGSPTTTDALNRKYVMIIGKFNKDGAGHMGIFSGEIEGIERIFELKKFYHD</sequence>
<accession>A0A1R3XSS5</accession>
<name>A0A1R3XSS5_9BACT</name>
<evidence type="ECO:0000313" key="2">
    <source>
        <dbReference type="Proteomes" id="UP000187181"/>
    </source>
</evidence>